<sequence>MAFDILNDTVLGDLKNIFDKLKVHLNNEKTVHEISQNNNIENTTNNEIAQTHLNQLLETIEHYLERSKKSSADYIKLLSMKASLIYEQAKIKLFHESGNDALSMLQSTLELIEEYSDHDYMIFLYLRIVNHLSYLSSKNGKLNDARQLLENVLYKDYSPNVAVYSTEDLFDSDQELDVESCRARFNKLMLNNVQMLGWVYGKLGFHDLHAFMEHLYLQKQLDMEDIRALHWTSKCCRLVTLYLTTYNWIYARYYLAAIEALLNKIPGEGTRNIELAQAKADLSKAWIHYGLHLFSASKKKLLEQIYSNGNESTTIEEPKAPLEILEQHKFRGLSVTVPNIPINYVTDTQEARTLFIHTQNWLKQMRSFYNLKDYPLQYVNAVLDLSELYRFLAFYETDLESQYNVQKRRSETLEALSSLLREVRPNCYTAVSVEIWRELAEVQIELMGINLKRLYTYESKSHLLHKTNVQFSIEKHYTLDSNYRSH</sequence>
<dbReference type="PANTHER" id="PTHR46321">
    <property type="entry name" value="KIF1-BINDING PROTEIN"/>
    <property type="match status" value="1"/>
</dbReference>
<evidence type="ECO:0000256" key="4">
    <source>
        <dbReference type="ARBA" id="ARBA00022490"/>
    </source>
</evidence>
<dbReference type="InterPro" id="IPR022083">
    <property type="entry name" value="KBP"/>
</dbReference>
<dbReference type="PANTHER" id="PTHR46321:SF1">
    <property type="entry name" value="KIF-BINDING PROTEIN"/>
    <property type="match status" value="1"/>
</dbReference>
<evidence type="ECO:0000256" key="3">
    <source>
        <dbReference type="ARBA" id="ARBA00016840"/>
    </source>
</evidence>
<comment type="caution">
    <text evidence="6">The sequence shown here is derived from an EMBL/GenBank/DDBJ whole genome shotgun (WGS) entry which is preliminary data.</text>
</comment>
<evidence type="ECO:0000256" key="5">
    <source>
        <dbReference type="ARBA" id="ARBA00023212"/>
    </source>
</evidence>
<evidence type="ECO:0000313" key="7">
    <source>
        <dbReference type="Proteomes" id="UP001516400"/>
    </source>
</evidence>
<dbReference type="Pfam" id="PF12309">
    <property type="entry name" value="KBP_C"/>
    <property type="match status" value="1"/>
</dbReference>
<name>A0ABD2MGF4_9CUCU</name>
<reference evidence="6 7" key="1">
    <citation type="journal article" date="2021" name="BMC Biol.">
        <title>Horizontally acquired antibacterial genes associated with adaptive radiation of ladybird beetles.</title>
        <authorList>
            <person name="Li H.S."/>
            <person name="Tang X.F."/>
            <person name="Huang Y.H."/>
            <person name="Xu Z.Y."/>
            <person name="Chen M.L."/>
            <person name="Du X.Y."/>
            <person name="Qiu B.Y."/>
            <person name="Chen P.T."/>
            <person name="Zhang W."/>
            <person name="Slipinski A."/>
            <person name="Escalona H.E."/>
            <person name="Waterhouse R.M."/>
            <person name="Zwick A."/>
            <person name="Pang H."/>
        </authorList>
    </citation>
    <scope>NUCLEOTIDE SEQUENCE [LARGE SCALE GENOMIC DNA]</scope>
    <source>
        <strain evidence="6">SYSU2018</strain>
    </source>
</reference>
<dbReference type="Proteomes" id="UP001516400">
    <property type="component" value="Unassembled WGS sequence"/>
</dbReference>
<evidence type="ECO:0000256" key="2">
    <source>
        <dbReference type="ARBA" id="ARBA00010305"/>
    </source>
</evidence>
<proteinExistence type="inferred from homology"/>
<accession>A0ABD2MGF4</accession>
<comment type="subcellular location">
    <subcellularLocation>
        <location evidence="1">Cytoplasm</location>
        <location evidence="1">Cytoskeleton</location>
    </subcellularLocation>
</comment>
<dbReference type="EMBL" id="JABFTP020000001">
    <property type="protein sequence ID" value="KAL3265413.1"/>
    <property type="molecule type" value="Genomic_DNA"/>
</dbReference>
<protein>
    <recommendedName>
        <fullName evidence="3">KIF-binding protein</fullName>
    </recommendedName>
</protein>
<comment type="similarity">
    <text evidence="2">Belongs to the KIF-binding protein family.</text>
</comment>
<dbReference type="AlphaFoldDB" id="A0ABD2MGF4"/>
<dbReference type="GO" id="GO:0005856">
    <property type="term" value="C:cytoskeleton"/>
    <property type="evidence" value="ECO:0007669"/>
    <property type="project" value="UniProtKB-SubCell"/>
</dbReference>
<gene>
    <name evidence="6" type="ORF">HHI36_009617</name>
</gene>
<evidence type="ECO:0000256" key="1">
    <source>
        <dbReference type="ARBA" id="ARBA00004245"/>
    </source>
</evidence>
<keyword evidence="5" id="KW-0206">Cytoskeleton</keyword>
<keyword evidence="4" id="KW-0963">Cytoplasm</keyword>
<organism evidence="6 7">
    <name type="scientific">Cryptolaemus montrouzieri</name>
    <dbReference type="NCBI Taxonomy" id="559131"/>
    <lineage>
        <taxon>Eukaryota</taxon>
        <taxon>Metazoa</taxon>
        <taxon>Ecdysozoa</taxon>
        <taxon>Arthropoda</taxon>
        <taxon>Hexapoda</taxon>
        <taxon>Insecta</taxon>
        <taxon>Pterygota</taxon>
        <taxon>Neoptera</taxon>
        <taxon>Endopterygota</taxon>
        <taxon>Coleoptera</taxon>
        <taxon>Polyphaga</taxon>
        <taxon>Cucujiformia</taxon>
        <taxon>Coccinelloidea</taxon>
        <taxon>Coccinellidae</taxon>
        <taxon>Scymninae</taxon>
        <taxon>Scymnini</taxon>
        <taxon>Cryptolaemus</taxon>
    </lineage>
</organism>
<evidence type="ECO:0000313" key="6">
    <source>
        <dbReference type="EMBL" id="KAL3265413.1"/>
    </source>
</evidence>
<keyword evidence="7" id="KW-1185">Reference proteome</keyword>